<name>A0A8J7IW93_9BACT</name>
<dbReference type="Proteomes" id="UP000636888">
    <property type="component" value="Unassembled WGS sequence"/>
</dbReference>
<dbReference type="EMBL" id="JAEMHM010000002">
    <property type="protein sequence ID" value="MBJ6723692.1"/>
    <property type="molecule type" value="Genomic_DNA"/>
</dbReference>
<comment type="caution">
    <text evidence="2">The sequence shown here is derived from an EMBL/GenBank/DDBJ whole genome shotgun (WGS) entry which is preliminary data.</text>
</comment>
<protein>
    <recommendedName>
        <fullName evidence="4">Pectate lyase domain-containing protein</fullName>
    </recommendedName>
</protein>
<keyword evidence="3" id="KW-1185">Reference proteome</keyword>
<proteinExistence type="predicted"/>
<evidence type="ECO:0000313" key="2">
    <source>
        <dbReference type="EMBL" id="MBJ6723692.1"/>
    </source>
</evidence>
<evidence type="ECO:0000256" key="1">
    <source>
        <dbReference type="SAM" id="SignalP"/>
    </source>
</evidence>
<reference evidence="2" key="1">
    <citation type="submission" date="2020-12" db="EMBL/GenBank/DDBJ databases">
        <title>Geomonas sp. Red875, isolated from river sediment.</title>
        <authorList>
            <person name="Xu Z."/>
            <person name="Zhang Z."/>
            <person name="Masuda Y."/>
            <person name="Itoh H."/>
            <person name="Senoo K."/>
        </authorList>
    </citation>
    <scope>NUCLEOTIDE SEQUENCE</scope>
    <source>
        <strain evidence="2">Red875</strain>
    </source>
</reference>
<accession>A0A8J7IW93</accession>
<sequence>MRQIIVIALLVLVLVPVQAASRTIATVTAAGTYNWSAPATWQGGVVPGEGDNAVVSPQVTVRVDTNTTIGETGHVGTALTCNGNCTVSGGVTLTSHGDIVIADARKLTFDPGSALVMDSSTIQGRPVLSITPQTTGVLVANGNANSHVSMGKAAGSGNWNIHFGGGNPRGQIDLHYADLTDLSGSPNAASLDIFQTGGTGSYVIDHCTFTRSARILVSNLTATSNFIFTNNTFTGNDAYRENLKVSGHAAPAQGTGRILAGNVFDRPVWIASNGAGIGGWTIDGNFFSSRYQDGRPAFVADTGTTTSTRDFTSFSNNFAYTTFNNDVVSINGSGTIENNYFYVSADNPHFLAAMSTESSRPINVKGNIFESGGKDDDGDCVFASVLPVPIPYTMNIFGNIVLPEPASGGGSGTLYTYLHDDPNRTLNAYNNTVATGVQGATMQEGNKPHSGMGYFRNNLSWGTKARKGYHVRSSNGVFVYGGARIYASNQSSDRYSLTKSGAGWKPDFFSKNGTFKLVILAGANAGQSRTISGNTDSTLTVASPFPVPCDRTSAFGIVAVDVIDADYNAGFNLASGDVYDGNGLHPSRTYGYLNLAYGSRPGTHDIVADPQFVDPKRNLAAWDSSLGGMGTVDAALARIKTNPASLIPDLLGYVRAGFTPRNRALAGAGYGGVDIGALPVQRAPGAARDSQSRGAAAQR</sequence>
<evidence type="ECO:0008006" key="4">
    <source>
        <dbReference type="Google" id="ProtNLM"/>
    </source>
</evidence>
<feature type="chain" id="PRO_5035239676" description="Pectate lyase domain-containing protein" evidence="1">
    <location>
        <begin position="20"/>
        <end position="699"/>
    </location>
</feature>
<dbReference type="RefSeq" id="WP_199382529.1">
    <property type="nucleotide sequence ID" value="NZ_JAEMHM010000002.1"/>
</dbReference>
<gene>
    <name evidence="2" type="ORF">JFN93_03115</name>
</gene>
<organism evidence="2 3">
    <name type="scientific">Geomesophilobacter sediminis</name>
    <dbReference type="NCBI Taxonomy" id="2798584"/>
    <lineage>
        <taxon>Bacteria</taxon>
        <taxon>Pseudomonadati</taxon>
        <taxon>Thermodesulfobacteriota</taxon>
        <taxon>Desulfuromonadia</taxon>
        <taxon>Geobacterales</taxon>
        <taxon>Geobacteraceae</taxon>
        <taxon>Geomesophilobacter</taxon>
    </lineage>
</organism>
<dbReference type="AlphaFoldDB" id="A0A8J7IW93"/>
<evidence type="ECO:0000313" key="3">
    <source>
        <dbReference type="Proteomes" id="UP000636888"/>
    </source>
</evidence>
<feature type="signal peptide" evidence="1">
    <location>
        <begin position="1"/>
        <end position="19"/>
    </location>
</feature>
<keyword evidence="1" id="KW-0732">Signal</keyword>